<dbReference type="Gene3D" id="3.40.605.10">
    <property type="entry name" value="Aldehyde Dehydrogenase, Chain A, domain 1"/>
    <property type="match status" value="1"/>
</dbReference>
<dbReference type="EC" id="1.2.1.27" evidence="1"/>
<dbReference type="NCBIfam" id="TIGR01722">
    <property type="entry name" value="MMSDH"/>
    <property type="match status" value="1"/>
</dbReference>
<dbReference type="PROSITE" id="PS00070">
    <property type="entry name" value="ALDEHYDE_DEHYDR_CYS"/>
    <property type="match status" value="1"/>
</dbReference>
<proteinExistence type="predicted"/>
<dbReference type="InterPro" id="IPR016163">
    <property type="entry name" value="Ald_DH_C"/>
</dbReference>
<dbReference type="InterPro" id="IPR016162">
    <property type="entry name" value="Ald_DH_N"/>
</dbReference>
<evidence type="ECO:0000259" key="4">
    <source>
        <dbReference type="Pfam" id="PF00171"/>
    </source>
</evidence>
<dbReference type="PANTHER" id="PTHR43866:SF4">
    <property type="entry name" value="MALONATE-SEMIALDEHYDE DEHYDROGENASE"/>
    <property type="match status" value="1"/>
</dbReference>
<dbReference type="InterPro" id="IPR016160">
    <property type="entry name" value="Ald_DH_CS_CYS"/>
</dbReference>
<evidence type="ECO:0000313" key="6">
    <source>
        <dbReference type="Proteomes" id="UP001284601"/>
    </source>
</evidence>
<dbReference type="CDD" id="cd07085">
    <property type="entry name" value="ALDH_F6_MMSDH"/>
    <property type="match status" value="1"/>
</dbReference>
<dbReference type="Gene3D" id="3.40.309.10">
    <property type="entry name" value="Aldehyde Dehydrogenase, Chain A, domain 2"/>
    <property type="match status" value="1"/>
</dbReference>
<dbReference type="Pfam" id="PF00171">
    <property type="entry name" value="Aldedh"/>
    <property type="match status" value="1"/>
</dbReference>
<keyword evidence="3" id="KW-0520">NAD</keyword>
<protein>
    <recommendedName>
        <fullName evidence="1">methylmalonate-semialdehyde dehydrogenase (CoA acylating)</fullName>
        <ecNumber evidence="1">1.2.1.27</ecNumber>
    </recommendedName>
</protein>
<accession>A0ABU4HPX2</accession>
<evidence type="ECO:0000256" key="2">
    <source>
        <dbReference type="ARBA" id="ARBA00023002"/>
    </source>
</evidence>
<reference evidence="6" key="1">
    <citation type="submission" date="2023-07" db="EMBL/GenBank/DDBJ databases">
        <title>Conexibacter stalactiti sp. nov., isolated from stalactites in a lava cave and emended description of the genus Conexibacter.</title>
        <authorList>
            <person name="Lee S.D."/>
        </authorList>
    </citation>
    <scope>NUCLEOTIDE SEQUENCE [LARGE SCALE GENOMIC DNA]</scope>
    <source>
        <strain evidence="6">KCTC 39840</strain>
    </source>
</reference>
<evidence type="ECO:0000256" key="3">
    <source>
        <dbReference type="ARBA" id="ARBA00023027"/>
    </source>
</evidence>
<keyword evidence="2 5" id="KW-0560">Oxidoreductase</keyword>
<dbReference type="EMBL" id="JAWSTH010000031">
    <property type="protein sequence ID" value="MDW5595368.1"/>
    <property type="molecule type" value="Genomic_DNA"/>
</dbReference>
<dbReference type="SUPFAM" id="SSF53720">
    <property type="entry name" value="ALDH-like"/>
    <property type="match status" value="1"/>
</dbReference>
<dbReference type="InterPro" id="IPR010061">
    <property type="entry name" value="MeMal-semiAld_DH"/>
</dbReference>
<keyword evidence="6" id="KW-1185">Reference proteome</keyword>
<comment type="caution">
    <text evidence="5">The sequence shown here is derived from an EMBL/GenBank/DDBJ whole genome shotgun (WGS) entry which is preliminary data.</text>
</comment>
<dbReference type="PANTHER" id="PTHR43866">
    <property type="entry name" value="MALONATE-SEMIALDEHYDE DEHYDROGENASE"/>
    <property type="match status" value="1"/>
</dbReference>
<dbReference type="InterPro" id="IPR016161">
    <property type="entry name" value="Ald_DH/histidinol_DH"/>
</dbReference>
<organism evidence="5 6">
    <name type="scientific">Conexibacter stalactiti</name>
    <dbReference type="NCBI Taxonomy" id="1940611"/>
    <lineage>
        <taxon>Bacteria</taxon>
        <taxon>Bacillati</taxon>
        <taxon>Actinomycetota</taxon>
        <taxon>Thermoleophilia</taxon>
        <taxon>Solirubrobacterales</taxon>
        <taxon>Conexibacteraceae</taxon>
        <taxon>Conexibacter</taxon>
    </lineage>
</organism>
<sequence length="502" mass="52945">MTSTPTDVRTLDNYVGGAWTPPAATEALDVTNPASGELLARVPLSLAADVDAAVSAARAALPAWRDVNVIERARRLFKLRELLVARTDELAASVTREMGKTLIDARAEIGRAIEMVEAACAIPTTMQGRILEDVSRGIDAETVRQPVGVCAAIAPFNFPMMVPFWFLPFAIGCGNTFVLKPSEQVPLTQQIVFELLHELELPPGVVNLVNGGREVVESLLDHPGVDAISFVGSAPVAKLVYERAARSGKRVQALGGAKNHMVVMPDAVIDKTVAGLIGSAFGAAGQRCMAGSAVVTVGEAHERLLEPLTAATRALQVGDGADSASDVGPVVSCEARDRIVDWVDRAVADGATVVVDGRATGEDLPAGGAFVGPTILTDVTPRMAIAQEEVFGPVLAIMRAETLDEAIAIVNGSRFGNGTSIFTESAPAVRRYRHDVEAGMIGVNIGVAAPVAFFPFSGWKDSFLGDLHAHGPDAVDFFTRKKTVTSRYFSSGQGTGSYFVEN</sequence>
<dbReference type="Proteomes" id="UP001284601">
    <property type="component" value="Unassembled WGS sequence"/>
</dbReference>
<feature type="domain" description="Aldehyde dehydrogenase" evidence="4">
    <location>
        <begin position="19"/>
        <end position="484"/>
    </location>
</feature>
<dbReference type="InterPro" id="IPR015590">
    <property type="entry name" value="Aldehyde_DH_dom"/>
</dbReference>
<dbReference type="RefSeq" id="WP_318597705.1">
    <property type="nucleotide sequence ID" value="NZ_JAWSTH010000031.1"/>
</dbReference>
<evidence type="ECO:0000256" key="1">
    <source>
        <dbReference type="ARBA" id="ARBA00013048"/>
    </source>
</evidence>
<name>A0ABU4HPX2_9ACTN</name>
<dbReference type="GO" id="GO:0016491">
    <property type="term" value="F:oxidoreductase activity"/>
    <property type="evidence" value="ECO:0007669"/>
    <property type="project" value="UniProtKB-KW"/>
</dbReference>
<gene>
    <name evidence="5" type="ORF">R7226_13550</name>
</gene>
<evidence type="ECO:0000313" key="5">
    <source>
        <dbReference type="EMBL" id="MDW5595368.1"/>
    </source>
</evidence>